<dbReference type="AlphaFoldDB" id="A0A0E9QQQ7"/>
<reference evidence="2" key="1">
    <citation type="submission" date="2014-11" db="EMBL/GenBank/DDBJ databases">
        <authorList>
            <person name="Amaro Gonzalez C."/>
        </authorList>
    </citation>
    <scope>NUCLEOTIDE SEQUENCE</scope>
</reference>
<protein>
    <submittedName>
        <fullName evidence="2">Uncharacterized protein</fullName>
    </submittedName>
</protein>
<organism evidence="2">
    <name type="scientific">Anguilla anguilla</name>
    <name type="common">European freshwater eel</name>
    <name type="synonym">Muraena anguilla</name>
    <dbReference type="NCBI Taxonomy" id="7936"/>
    <lineage>
        <taxon>Eukaryota</taxon>
        <taxon>Metazoa</taxon>
        <taxon>Chordata</taxon>
        <taxon>Craniata</taxon>
        <taxon>Vertebrata</taxon>
        <taxon>Euteleostomi</taxon>
        <taxon>Actinopterygii</taxon>
        <taxon>Neopterygii</taxon>
        <taxon>Teleostei</taxon>
        <taxon>Anguilliformes</taxon>
        <taxon>Anguillidae</taxon>
        <taxon>Anguilla</taxon>
    </lineage>
</organism>
<dbReference type="EMBL" id="GBXM01089785">
    <property type="protein sequence ID" value="JAH18792.1"/>
    <property type="molecule type" value="Transcribed_RNA"/>
</dbReference>
<evidence type="ECO:0000313" key="2">
    <source>
        <dbReference type="EMBL" id="JAH18792.1"/>
    </source>
</evidence>
<sequence length="49" mass="5295">MPSAPGPHLMSAQFPAAQPKTEDRMELQDGVHASCTCSGCLLFLHITLR</sequence>
<reference evidence="2" key="2">
    <citation type="journal article" date="2015" name="Fish Shellfish Immunol.">
        <title>Early steps in the European eel (Anguilla anguilla)-Vibrio vulnificus interaction in the gills: Role of the RtxA13 toxin.</title>
        <authorList>
            <person name="Callol A."/>
            <person name="Pajuelo D."/>
            <person name="Ebbesson L."/>
            <person name="Teles M."/>
            <person name="MacKenzie S."/>
            <person name="Amaro C."/>
        </authorList>
    </citation>
    <scope>NUCLEOTIDE SEQUENCE</scope>
</reference>
<evidence type="ECO:0000256" key="1">
    <source>
        <dbReference type="SAM" id="MobiDB-lite"/>
    </source>
</evidence>
<accession>A0A0E9QQQ7</accession>
<name>A0A0E9QQQ7_ANGAN</name>
<proteinExistence type="predicted"/>
<feature type="region of interest" description="Disordered" evidence="1">
    <location>
        <begin position="1"/>
        <end position="23"/>
    </location>
</feature>